<dbReference type="AlphaFoldDB" id="A0A1Y1IAX3"/>
<dbReference type="GO" id="GO:0005509">
    <property type="term" value="F:calcium ion binding"/>
    <property type="evidence" value="ECO:0007669"/>
    <property type="project" value="InterPro"/>
</dbReference>
<dbReference type="InterPro" id="IPR018247">
    <property type="entry name" value="EF_Hand_1_Ca_BS"/>
</dbReference>
<evidence type="ECO:0000256" key="1">
    <source>
        <dbReference type="ARBA" id="ARBA00022837"/>
    </source>
</evidence>
<protein>
    <recommendedName>
        <fullName evidence="2">EF-hand domain-containing protein</fullName>
    </recommendedName>
</protein>
<name>A0A1Y1IAX3_KLENI</name>
<dbReference type="Proteomes" id="UP000054558">
    <property type="component" value="Unassembled WGS sequence"/>
</dbReference>
<proteinExistence type="predicted"/>
<feature type="domain" description="EF-hand" evidence="2">
    <location>
        <begin position="98"/>
        <end position="125"/>
    </location>
</feature>
<sequence length="175" mass="20221">MEKEGVDFANSDFWRRKASTADFLGLAFRVELESSDPGQNANLKYKAKHVLDIWLEVYRVRFGDSPKGFNREEYVDALAKAFETREGRLNVAIPARLMFEALDRDRNGVITYKEYGDFLSIKKGDLTNVEQNFNAMDLNGNGTWSFEEFQDALVGFWLCVDEKDVSKHLYGYMEE</sequence>
<organism evidence="3 4">
    <name type="scientific">Klebsormidium nitens</name>
    <name type="common">Green alga</name>
    <name type="synonym">Ulothrix nitens</name>
    <dbReference type="NCBI Taxonomy" id="105231"/>
    <lineage>
        <taxon>Eukaryota</taxon>
        <taxon>Viridiplantae</taxon>
        <taxon>Streptophyta</taxon>
        <taxon>Klebsormidiophyceae</taxon>
        <taxon>Klebsormidiales</taxon>
        <taxon>Klebsormidiaceae</taxon>
        <taxon>Klebsormidium</taxon>
    </lineage>
</organism>
<accession>A0A1Y1IAX3</accession>
<dbReference type="InterPro" id="IPR011992">
    <property type="entry name" value="EF-hand-dom_pair"/>
</dbReference>
<dbReference type="PROSITE" id="PS50222">
    <property type="entry name" value="EF_HAND_2"/>
    <property type="match status" value="1"/>
</dbReference>
<evidence type="ECO:0000313" key="3">
    <source>
        <dbReference type="EMBL" id="GAQ88115.1"/>
    </source>
</evidence>
<gene>
    <name evidence="3" type="ORF">KFL_004020015</name>
</gene>
<evidence type="ECO:0000313" key="4">
    <source>
        <dbReference type="Proteomes" id="UP000054558"/>
    </source>
</evidence>
<dbReference type="SMART" id="SM00054">
    <property type="entry name" value="EFh"/>
    <property type="match status" value="2"/>
</dbReference>
<dbReference type="Gene3D" id="1.10.238.10">
    <property type="entry name" value="EF-hand"/>
    <property type="match status" value="1"/>
</dbReference>
<dbReference type="CDD" id="cd00051">
    <property type="entry name" value="EFh"/>
    <property type="match status" value="1"/>
</dbReference>
<dbReference type="Pfam" id="PF13499">
    <property type="entry name" value="EF-hand_7"/>
    <property type="match status" value="1"/>
</dbReference>
<dbReference type="OrthoDB" id="8785703at2759"/>
<keyword evidence="4" id="KW-1185">Reference proteome</keyword>
<dbReference type="SUPFAM" id="SSF47473">
    <property type="entry name" value="EF-hand"/>
    <property type="match status" value="1"/>
</dbReference>
<evidence type="ECO:0000259" key="2">
    <source>
        <dbReference type="PROSITE" id="PS50222"/>
    </source>
</evidence>
<dbReference type="PROSITE" id="PS00018">
    <property type="entry name" value="EF_HAND_1"/>
    <property type="match status" value="1"/>
</dbReference>
<dbReference type="EMBL" id="DF237351">
    <property type="protein sequence ID" value="GAQ88115.1"/>
    <property type="molecule type" value="Genomic_DNA"/>
</dbReference>
<dbReference type="InterPro" id="IPR002048">
    <property type="entry name" value="EF_hand_dom"/>
</dbReference>
<keyword evidence="1" id="KW-0106">Calcium</keyword>
<reference evidence="3 4" key="1">
    <citation type="journal article" date="2014" name="Nat. Commun.">
        <title>Klebsormidium flaccidum genome reveals primary factors for plant terrestrial adaptation.</title>
        <authorList>
            <person name="Hori K."/>
            <person name="Maruyama F."/>
            <person name="Fujisawa T."/>
            <person name="Togashi T."/>
            <person name="Yamamoto N."/>
            <person name="Seo M."/>
            <person name="Sato S."/>
            <person name="Yamada T."/>
            <person name="Mori H."/>
            <person name="Tajima N."/>
            <person name="Moriyama T."/>
            <person name="Ikeuchi M."/>
            <person name="Watanabe M."/>
            <person name="Wada H."/>
            <person name="Kobayashi K."/>
            <person name="Saito M."/>
            <person name="Masuda T."/>
            <person name="Sasaki-Sekimoto Y."/>
            <person name="Mashiguchi K."/>
            <person name="Awai K."/>
            <person name="Shimojima M."/>
            <person name="Masuda S."/>
            <person name="Iwai M."/>
            <person name="Nobusawa T."/>
            <person name="Narise T."/>
            <person name="Kondo S."/>
            <person name="Saito H."/>
            <person name="Sato R."/>
            <person name="Murakawa M."/>
            <person name="Ihara Y."/>
            <person name="Oshima-Yamada Y."/>
            <person name="Ohtaka K."/>
            <person name="Satoh M."/>
            <person name="Sonobe K."/>
            <person name="Ishii M."/>
            <person name="Ohtani R."/>
            <person name="Kanamori-Sato M."/>
            <person name="Honoki R."/>
            <person name="Miyazaki D."/>
            <person name="Mochizuki H."/>
            <person name="Umetsu J."/>
            <person name="Higashi K."/>
            <person name="Shibata D."/>
            <person name="Kamiya Y."/>
            <person name="Sato N."/>
            <person name="Nakamura Y."/>
            <person name="Tabata S."/>
            <person name="Ida S."/>
            <person name="Kurokawa K."/>
            <person name="Ohta H."/>
        </authorList>
    </citation>
    <scope>NUCLEOTIDE SEQUENCE [LARGE SCALE GENOMIC DNA]</scope>
    <source>
        <strain evidence="3 4">NIES-2285</strain>
    </source>
</reference>